<accession>A0AAE3EDJ5</accession>
<dbReference type="AlphaFoldDB" id="A0AAE3EDJ5"/>
<dbReference type="RefSeq" id="WP_308454389.1">
    <property type="nucleotide sequence ID" value="NZ_JAJEQR010000043.1"/>
</dbReference>
<protein>
    <submittedName>
        <fullName evidence="2">Uncharacterized protein</fullName>
    </submittedName>
</protein>
<name>A0AAE3EDJ5_9FIRM</name>
<keyword evidence="3" id="KW-1185">Reference proteome</keyword>
<gene>
    <name evidence="2" type="ORF">LKD81_13010</name>
</gene>
<evidence type="ECO:0000256" key="1">
    <source>
        <dbReference type="SAM" id="SignalP"/>
    </source>
</evidence>
<proteinExistence type="predicted"/>
<evidence type="ECO:0000313" key="2">
    <source>
        <dbReference type="EMBL" id="MCC2231905.1"/>
    </source>
</evidence>
<dbReference type="Proteomes" id="UP001198182">
    <property type="component" value="Unassembled WGS sequence"/>
</dbReference>
<comment type="caution">
    <text evidence="2">The sequence shown here is derived from an EMBL/GenBank/DDBJ whole genome shotgun (WGS) entry which is preliminary data.</text>
</comment>
<dbReference type="EMBL" id="JAJEQR010000043">
    <property type="protein sequence ID" value="MCC2231905.1"/>
    <property type="molecule type" value="Genomic_DNA"/>
</dbReference>
<keyword evidence="1" id="KW-0732">Signal</keyword>
<feature type="chain" id="PRO_5042222613" evidence="1">
    <location>
        <begin position="33"/>
        <end position="355"/>
    </location>
</feature>
<sequence>MEEMNNQNRNNRAWILLCASLLAASGCGSSTAETTASTAVATAAAETTQATTAETGTYTDLDLLDLDGWWVRPEGYVSIGISLLDYFYVDSDTGTWTGYDDYGQENGMGGDVWIEDGCLVLTGALGDEETAIPILDEYTLVDDNGAPYFEWTDDPGFTGDVTESGITGQWFANGDTSSDTYYVFHEDFSSEKCVMGSITNDTYHVTDMTGSAPSFNGVSIGPENYNPMQITFDNDVFSSLTLIANGKAFLSDDQYFIHEGSENDPDVRSECVLMLRTWKMTDESGYYMDFYPNYGVALYDSSASEIAPGTWSVSGGVIRIQWENGTEDELSLEIGDENSTLHYDTEGGDFTNSEW</sequence>
<organism evidence="2 3">
    <name type="scientific">Hominifimenecus microfluidus</name>
    <dbReference type="NCBI Taxonomy" id="2885348"/>
    <lineage>
        <taxon>Bacteria</taxon>
        <taxon>Bacillati</taxon>
        <taxon>Bacillota</taxon>
        <taxon>Clostridia</taxon>
        <taxon>Lachnospirales</taxon>
        <taxon>Lachnospiraceae</taxon>
        <taxon>Hominifimenecus</taxon>
    </lineage>
</organism>
<reference evidence="2" key="1">
    <citation type="submission" date="2021-10" db="EMBL/GenBank/DDBJ databases">
        <title>Anaerobic single-cell dispensing facilitates the cultivation of human gut bacteria.</title>
        <authorList>
            <person name="Afrizal A."/>
        </authorList>
    </citation>
    <scope>NUCLEOTIDE SEQUENCE</scope>
    <source>
        <strain evidence="2">CLA-AA-H215</strain>
    </source>
</reference>
<evidence type="ECO:0000313" key="3">
    <source>
        <dbReference type="Proteomes" id="UP001198182"/>
    </source>
</evidence>
<feature type="signal peptide" evidence="1">
    <location>
        <begin position="1"/>
        <end position="32"/>
    </location>
</feature>